<protein>
    <submittedName>
        <fullName evidence="4">Uncharacterized protein</fullName>
    </submittedName>
</protein>
<proteinExistence type="predicted"/>
<feature type="domain" description="Mitochondrial splicing suppressor 51-like C-terminal" evidence="3">
    <location>
        <begin position="238"/>
        <end position="467"/>
    </location>
</feature>
<organism evidence="4 5">
    <name type="scientific">Aspergillus ochraceoroseus</name>
    <dbReference type="NCBI Taxonomy" id="138278"/>
    <lineage>
        <taxon>Eukaryota</taxon>
        <taxon>Fungi</taxon>
        <taxon>Dikarya</taxon>
        <taxon>Ascomycota</taxon>
        <taxon>Pezizomycotina</taxon>
        <taxon>Eurotiomycetes</taxon>
        <taxon>Eurotiomycetidae</taxon>
        <taxon>Eurotiales</taxon>
        <taxon>Aspergillaceae</taxon>
        <taxon>Aspergillus</taxon>
        <taxon>Aspergillus subgen. Nidulantes</taxon>
    </lineage>
</organism>
<sequence>MTGEYTCGRCLQVLRRGIASSSSPLRSPNASSSRRAYGSCASLTRRFGSRNNAGLWSKNSLLPTPINSSTTLRVSPMVQKATSATSTPSPETRVLLKPCSFIKQNAFCPHPSHQQTRMPVSPHDPESRKSTETSGLPPAHSHFECPDCGVPIYCSEGHWMDDFEAHLEVCETIRQINEDDHDLHSGRFFPEFSYPGPPQDDNFVINMTNWDTFLYTREFEAINDDRSMRQVTRMLTYPLTIGSVLHELSPYSIRKDSRLTTEGLKSISALRYSLHPPRTGEGVDMQGLRLKAPPVRIFILGARAESSLPRDVWLQLSYIFPRSLIHLIFIGPESMANRDEEFPLPERTPENPFGGIVEDRLGGQFKITTYVDYFHTMYKAQYFQPFDPYLDCIVLFHPGLGHPASSHEWEETLPQLLETKVPIIATGYTQWDMERDINWVKDKCAGEFDILLQPGENIFRSLRWDLNDLDPHDVSCGNWGLWAFRGKRYVLKSTSLL</sequence>
<dbReference type="EMBL" id="JYKN01001268">
    <property type="protein sequence ID" value="KKK21124.1"/>
    <property type="molecule type" value="Genomic_DNA"/>
</dbReference>
<name>A0A0F8UND0_9EURO</name>
<feature type="region of interest" description="Disordered" evidence="1">
    <location>
        <begin position="110"/>
        <end position="140"/>
    </location>
</feature>
<dbReference type="AlphaFoldDB" id="A0A0F8UND0"/>
<dbReference type="Pfam" id="PF13824">
    <property type="entry name" value="zf-Mss51"/>
    <property type="match status" value="1"/>
</dbReference>
<evidence type="ECO:0000259" key="3">
    <source>
        <dbReference type="Pfam" id="PF20179"/>
    </source>
</evidence>
<dbReference type="Proteomes" id="UP000034947">
    <property type="component" value="Unassembled WGS sequence"/>
</dbReference>
<evidence type="ECO:0000313" key="5">
    <source>
        <dbReference type="Proteomes" id="UP000034947"/>
    </source>
</evidence>
<comment type="caution">
    <text evidence="4">The sequence shown here is derived from an EMBL/GenBank/DDBJ whole genome shotgun (WGS) entry which is preliminary data.</text>
</comment>
<dbReference type="InterPro" id="IPR032717">
    <property type="entry name" value="Mss51_Znf"/>
</dbReference>
<dbReference type="OrthoDB" id="5282002at2759"/>
<dbReference type="InterPro" id="IPR046824">
    <property type="entry name" value="Mss51-like_C"/>
</dbReference>
<dbReference type="PANTHER" id="PTHR28069">
    <property type="entry name" value="GH20023P"/>
    <property type="match status" value="1"/>
</dbReference>
<gene>
    <name evidence="4" type="ORF">AOCH_006017</name>
</gene>
<dbReference type="GO" id="GO:0005739">
    <property type="term" value="C:mitochondrion"/>
    <property type="evidence" value="ECO:0007669"/>
    <property type="project" value="GOC"/>
</dbReference>
<keyword evidence="5" id="KW-1185">Reference proteome</keyword>
<dbReference type="Pfam" id="PF20179">
    <property type="entry name" value="MSS51_C"/>
    <property type="match status" value="1"/>
</dbReference>
<evidence type="ECO:0000256" key="1">
    <source>
        <dbReference type="SAM" id="MobiDB-lite"/>
    </source>
</evidence>
<accession>A0A0F8UND0</accession>
<dbReference type="GO" id="GO:0033617">
    <property type="term" value="P:mitochondrial respiratory chain complex IV assembly"/>
    <property type="evidence" value="ECO:0007669"/>
    <property type="project" value="TreeGrafter"/>
</dbReference>
<reference evidence="4 5" key="1">
    <citation type="submission" date="2015-02" db="EMBL/GenBank/DDBJ databases">
        <title>Draft Genome Sequences of Two Closely-Related Aflatoxigenic Aspergillus Species Obtained from the Cote d'Ivoire.</title>
        <authorList>
            <person name="Moore G.G."/>
            <person name="Beltz S.B."/>
            <person name="Mack B.M."/>
        </authorList>
    </citation>
    <scope>NUCLEOTIDE SEQUENCE [LARGE SCALE GENOMIC DNA]</scope>
    <source>
        <strain evidence="4 5">SRRC1432</strain>
    </source>
</reference>
<dbReference type="PANTHER" id="PTHR28069:SF1">
    <property type="entry name" value="PROTEIN MSS51, MITOCHONDRIAL"/>
    <property type="match status" value="1"/>
</dbReference>
<dbReference type="VEuPathDB" id="FungiDB:P175DRAFT_0509037"/>
<dbReference type="SUPFAM" id="SSF144232">
    <property type="entry name" value="HIT/MYND zinc finger-like"/>
    <property type="match status" value="1"/>
</dbReference>
<evidence type="ECO:0000313" key="4">
    <source>
        <dbReference type="EMBL" id="KKK21124.1"/>
    </source>
</evidence>
<evidence type="ECO:0000259" key="2">
    <source>
        <dbReference type="Pfam" id="PF13824"/>
    </source>
</evidence>
<feature type="domain" description="Mitochondrial splicing suppressor 51 zinc-finger" evidence="2">
    <location>
        <begin position="108"/>
        <end position="183"/>
    </location>
</feature>